<protein>
    <submittedName>
        <fullName evidence="1">Uncharacterized protein</fullName>
    </submittedName>
</protein>
<evidence type="ECO:0000313" key="1">
    <source>
        <dbReference type="EMBL" id="VAW31405.1"/>
    </source>
</evidence>
<gene>
    <name evidence="1" type="ORF">MNBD_CHLOROFLEXI01-2049</name>
</gene>
<proteinExistence type="predicted"/>
<accession>A0A3B0UK39</accession>
<dbReference type="EMBL" id="UOEU01000215">
    <property type="protein sequence ID" value="VAW31405.1"/>
    <property type="molecule type" value="Genomic_DNA"/>
</dbReference>
<sequence>MALQTLRTLGVKYFEPLVRQSIRFLQTTYSLAHQSCPFVPPSVAQAPHAPWWQYHADFTHYWHNPRPEVIGYLLDWADDDLGEQVLTAVINTATQTKNIEMHTLYCYLRLLETAALPNTARRTLNPPVEHWAEQLVETNSQKWGEYGLRPLAVAPTPNSLLADRLADVIEIELDYVVQEQQVDGAWWPTWTWGDAYPDAWQQAMQAWKGVITLKNLLRRNPKNN</sequence>
<name>A0A3B0UK39_9ZZZZ</name>
<organism evidence="1">
    <name type="scientific">hydrothermal vent metagenome</name>
    <dbReference type="NCBI Taxonomy" id="652676"/>
    <lineage>
        <taxon>unclassified sequences</taxon>
        <taxon>metagenomes</taxon>
        <taxon>ecological metagenomes</taxon>
    </lineage>
</organism>
<reference evidence="1" key="1">
    <citation type="submission" date="2018-06" db="EMBL/GenBank/DDBJ databases">
        <authorList>
            <person name="Zhirakovskaya E."/>
        </authorList>
    </citation>
    <scope>NUCLEOTIDE SEQUENCE</scope>
</reference>
<dbReference type="AlphaFoldDB" id="A0A3B0UK39"/>